<protein>
    <submittedName>
        <fullName evidence="1">OBP3-responsive protein 1</fullName>
    </submittedName>
</protein>
<gene>
    <name evidence="1" type="ORF">Fot_36801</name>
</gene>
<organism evidence="1 2">
    <name type="scientific">Forsythia ovata</name>
    <dbReference type="NCBI Taxonomy" id="205694"/>
    <lineage>
        <taxon>Eukaryota</taxon>
        <taxon>Viridiplantae</taxon>
        <taxon>Streptophyta</taxon>
        <taxon>Embryophyta</taxon>
        <taxon>Tracheophyta</taxon>
        <taxon>Spermatophyta</taxon>
        <taxon>Magnoliopsida</taxon>
        <taxon>eudicotyledons</taxon>
        <taxon>Gunneridae</taxon>
        <taxon>Pentapetalae</taxon>
        <taxon>asterids</taxon>
        <taxon>lamiids</taxon>
        <taxon>Lamiales</taxon>
        <taxon>Oleaceae</taxon>
        <taxon>Forsythieae</taxon>
        <taxon>Forsythia</taxon>
    </lineage>
</organism>
<accession>A0ABD1SQH0</accession>
<proteinExistence type="predicted"/>
<comment type="caution">
    <text evidence="1">The sequence shown here is derived from an EMBL/GenBank/DDBJ whole genome shotgun (WGS) entry which is preliminary data.</text>
</comment>
<dbReference type="Proteomes" id="UP001604277">
    <property type="component" value="Unassembled WGS sequence"/>
</dbReference>
<dbReference type="EMBL" id="JBFOLJ010000010">
    <property type="protein sequence ID" value="KAL2502953.1"/>
    <property type="molecule type" value="Genomic_DNA"/>
</dbReference>
<evidence type="ECO:0000313" key="2">
    <source>
        <dbReference type="Proteomes" id="UP001604277"/>
    </source>
</evidence>
<name>A0ABD1SQH0_9LAMI</name>
<sequence length="130" mass="14614">MSSNLGVEEHIGGHFDCLCLLTTLCDPPRPTNPSRRSLSTSLAVTASFTEGDEVVYEATMKDARSPLYNKRVVLWRLISAQAKRRGRRAIEVLKRLARRRLMYNSYAMNVHGYVCASTKGDSDLARGVFY</sequence>
<reference evidence="2" key="1">
    <citation type="submission" date="2024-07" db="EMBL/GenBank/DDBJ databases">
        <title>Two chromosome-level genome assemblies of Korean endemic species Abeliophyllum distichum and Forsythia ovata (Oleaceae).</title>
        <authorList>
            <person name="Jang H."/>
        </authorList>
    </citation>
    <scope>NUCLEOTIDE SEQUENCE [LARGE SCALE GENOMIC DNA]</scope>
</reference>
<evidence type="ECO:0000313" key="1">
    <source>
        <dbReference type="EMBL" id="KAL2502953.1"/>
    </source>
</evidence>
<dbReference type="AlphaFoldDB" id="A0ABD1SQH0"/>
<keyword evidence="2" id="KW-1185">Reference proteome</keyword>